<dbReference type="InterPro" id="IPR042098">
    <property type="entry name" value="TauD-like_sf"/>
</dbReference>
<evidence type="ECO:0000256" key="1">
    <source>
        <dbReference type="ARBA" id="ARBA00001954"/>
    </source>
</evidence>
<accession>A0ABR4KFD9</accession>
<keyword evidence="9" id="KW-1185">Reference proteome</keyword>
<proteinExistence type="inferred from homology"/>
<keyword evidence="3" id="KW-0479">Metal-binding</keyword>
<gene>
    <name evidence="8" type="ORF">BJY01DRAFT_233064</name>
</gene>
<evidence type="ECO:0000256" key="4">
    <source>
        <dbReference type="ARBA" id="ARBA00022964"/>
    </source>
</evidence>
<dbReference type="Pfam" id="PF02668">
    <property type="entry name" value="TauD"/>
    <property type="match status" value="1"/>
</dbReference>
<feature type="domain" description="TauD/TfdA-like" evidence="7">
    <location>
        <begin position="106"/>
        <end position="377"/>
    </location>
</feature>
<reference evidence="8 9" key="1">
    <citation type="submission" date="2024-07" db="EMBL/GenBank/DDBJ databases">
        <title>Section-level genome sequencing and comparative genomics of Aspergillus sections Usti and Cavernicolus.</title>
        <authorList>
            <consortium name="Lawrence Berkeley National Laboratory"/>
            <person name="Nybo J.L."/>
            <person name="Vesth T.C."/>
            <person name="Theobald S."/>
            <person name="Frisvad J.C."/>
            <person name="Larsen T.O."/>
            <person name="Kjaerboelling I."/>
            <person name="Rothschild-Mancinelli K."/>
            <person name="Lyhne E.K."/>
            <person name="Kogle M.E."/>
            <person name="Barry K."/>
            <person name="Clum A."/>
            <person name="Na H."/>
            <person name="Ledsgaard L."/>
            <person name="Lin J."/>
            <person name="Lipzen A."/>
            <person name="Kuo A."/>
            <person name="Riley R."/>
            <person name="Mondo S."/>
            <person name="Labutti K."/>
            <person name="Haridas S."/>
            <person name="Pangalinan J."/>
            <person name="Salamov A.A."/>
            <person name="Simmons B.A."/>
            <person name="Magnuson J.K."/>
            <person name="Chen J."/>
            <person name="Drula E."/>
            <person name="Henrissat B."/>
            <person name="Wiebenga A."/>
            <person name="Lubbers R.J."/>
            <person name="Gomes A.C."/>
            <person name="Makela M.R."/>
            <person name="Stajich J."/>
            <person name="Grigoriev I.V."/>
            <person name="Mortensen U.H."/>
            <person name="De Vries R.P."/>
            <person name="Baker S.E."/>
            <person name="Andersen M.R."/>
        </authorList>
    </citation>
    <scope>NUCLEOTIDE SEQUENCE [LARGE SCALE GENOMIC DNA]</scope>
    <source>
        <strain evidence="8 9">CBS 123904</strain>
    </source>
</reference>
<dbReference type="Proteomes" id="UP001610446">
    <property type="component" value="Unassembled WGS sequence"/>
</dbReference>
<evidence type="ECO:0000313" key="8">
    <source>
        <dbReference type="EMBL" id="KAL2851000.1"/>
    </source>
</evidence>
<evidence type="ECO:0000259" key="7">
    <source>
        <dbReference type="Pfam" id="PF02668"/>
    </source>
</evidence>
<dbReference type="SUPFAM" id="SSF51197">
    <property type="entry name" value="Clavaminate synthase-like"/>
    <property type="match status" value="1"/>
</dbReference>
<evidence type="ECO:0000256" key="6">
    <source>
        <dbReference type="ARBA" id="ARBA00023004"/>
    </source>
</evidence>
<dbReference type="EMBL" id="JBFXLU010000033">
    <property type="protein sequence ID" value="KAL2851000.1"/>
    <property type="molecule type" value="Genomic_DNA"/>
</dbReference>
<organism evidence="8 9">
    <name type="scientific">Aspergillus pseudoustus</name>
    <dbReference type="NCBI Taxonomy" id="1810923"/>
    <lineage>
        <taxon>Eukaryota</taxon>
        <taxon>Fungi</taxon>
        <taxon>Dikarya</taxon>
        <taxon>Ascomycota</taxon>
        <taxon>Pezizomycotina</taxon>
        <taxon>Eurotiomycetes</taxon>
        <taxon>Eurotiomycetidae</taxon>
        <taxon>Eurotiales</taxon>
        <taxon>Aspergillaceae</taxon>
        <taxon>Aspergillus</taxon>
        <taxon>Aspergillus subgen. Nidulantes</taxon>
    </lineage>
</organism>
<keyword evidence="5" id="KW-0560">Oxidoreductase</keyword>
<keyword evidence="6" id="KW-0408">Iron</keyword>
<evidence type="ECO:0000313" key="9">
    <source>
        <dbReference type="Proteomes" id="UP001610446"/>
    </source>
</evidence>
<protein>
    <recommendedName>
        <fullName evidence="7">TauD/TfdA-like domain-containing protein</fullName>
    </recommendedName>
</protein>
<keyword evidence="4" id="KW-0223">Dioxygenase</keyword>
<comment type="cofactor">
    <cofactor evidence="1">
        <name>Fe(2+)</name>
        <dbReference type="ChEBI" id="CHEBI:29033"/>
    </cofactor>
</comment>
<evidence type="ECO:0000256" key="2">
    <source>
        <dbReference type="ARBA" id="ARBA00005896"/>
    </source>
</evidence>
<dbReference type="Gene3D" id="3.60.130.10">
    <property type="entry name" value="Clavaminate synthase-like"/>
    <property type="match status" value="1"/>
</dbReference>
<comment type="caution">
    <text evidence="8">The sequence shown here is derived from an EMBL/GenBank/DDBJ whole genome shotgun (WGS) entry which is preliminary data.</text>
</comment>
<dbReference type="InterPro" id="IPR051323">
    <property type="entry name" value="AtsK-like"/>
</dbReference>
<sequence>MTETQTLTNDSAPKWWSCTAPNLDYVPPKDFKLPPTLVPVTLNPRGTTEVPQKTTKDYTKVEYKWKHFLPYNTATADPPLTPFDHVDPSSRADPTKASLFEVLKNRKDMTPNIGTEVTGAQLSQLNSMQRDELALYVAERGVIVFRKQDFTHHSPEWLKEFGTHFGRLHVHQFGTHVQDHSELSTLFRDNDDSYFDVTTSGRLNTLGWHSDMTYEINPPGTTFLCALTTPDCGGDTLYLNAMTAYDRLSEPMKKLIEGLSAVHEGTRQTVTAYKTNIVRREALDTVHPMVRTHPVTGRKALWVNPVYTTQIVGLKKEESDGILKILFDHIKTGLDFHTRVKWEDDTVAVYDNRMVMHSVVLDYPLGTTGRRHMLRVTPQGEKPAL</sequence>
<name>A0ABR4KFD9_9EURO</name>
<comment type="similarity">
    <text evidence="2">Belongs to the TfdA dioxygenase family.</text>
</comment>
<dbReference type="PANTHER" id="PTHR30468">
    <property type="entry name" value="ALPHA-KETOGLUTARATE-DEPENDENT SULFONATE DIOXYGENASE"/>
    <property type="match status" value="1"/>
</dbReference>
<dbReference type="InterPro" id="IPR003819">
    <property type="entry name" value="TauD/TfdA-like"/>
</dbReference>
<evidence type="ECO:0000256" key="5">
    <source>
        <dbReference type="ARBA" id="ARBA00023002"/>
    </source>
</evidence>
<evidence type="ECO:0000256" key="3">
    <source>
        <dbReference type="ARBA" id="ARBA00022723"/>
    </source>
</evidence>
<dbReference type="PANTHER" id="PTHR30468:SF28">
    <property type="entry name" value="ALPHA-KETOGLUTARATE-DEPENDENT TAURINE DIOXYGENASE (AFU_ORTHOLOGUE AFUA_8G02210)-RELATED"/>
    <property type="match status" value="1"/>
</dbReference>